<proteinExistence type="predicted"/>
<dbReference type="EMBL" id="CADCTC010000225">
    <property type="protein sequence ID" value="CAA9285439.1"/>
    <property type="molecule type" value="Genomic_DNA"/>
</dbReference>
<dbReference type="PROSITE" id="PS51257">
    <property type="entry name" value="PROKAR_LIPOPROTEIN"/>
    <property type="match status" value="1"/>
</dbReference>
<organism evidence="1">
    <name type="scientific">uncultured Chloroflexota bacterium</name>
    <dbReference type="NCBI Taxonomy" id="166587"/>
    <lineage>
        <taxon>Bacteria</taxon>
        <taxon>Bacillati</taxon>
        <taxon>Chloroflexota</taxon>
        <taxon>environmental samples</taxon>
    </lineage>
</organism>
<protein>
    <submittedName>
        <fullName evidence="1">Uncharacterized protein</fullName>
    </submittedName>
</protein>
<dbReference type="AlphaFoldDB" id="A0A6J4JRK5"/>
<reference evidence="1" key="1">
    <citation type="submission" date="2020-02" db="EMBL/GenBank/DDBJ databases">
        <authorList>
            <person name="Meier V. D."/>
        </authorList>
    </citation>
    <scope>NUCLEOTIDE SEQUENCE</scope>
    <source>
        <strain evidence="1">AVDCRST_MAG77</strain>
    </source>
</reference>
<evidence type="ECO:0000313" key="1">
    <source>
        <dbReference type="EMBL" id="CAA9285439.1"/>
    </source>
</evidence>
<accession>A0A6J4JRK5</accession>
<name>A0A6J4JRK5_9CHLR</name>
<sequence>MTESEVKVNLKRVAGRRRRLVLGAAPAFVVAACAPGSSGSAGAPPKPNSALKTDVTVPFLQTSGQAEQGLVNQVVEKWKQVHPRGPQAEFVLSTGDVVEKFTTMLAGGRRPPW</sequence>
<gene>
    <name evidence="1" type="ORF">AVDCRST_MAG77-4233</name>
</gene>